<dbReference type="GO" id="GO:0003677">
    <property type="term" value="F:DNA binding"/>
    <property type="evidence" value="ECO:0007669"/>
    <property type="project" value="UniProtKB-KW"/>
</dbReference>
<dbReference type="CDD" id="cd00092">
    <property type="entry name" value="HTH_CRP"/>
    <property type="match status" value="1"/>
</dbReference>
<dbReference type="FunFam" id="1.10.10.10:FF:000019">
    <property type="entry name" value="Crp/Fnr family transcriptional regulator"/>
    <property type="match status" value="1"/>
</dbReference>
<keyword evidence="3" id="KW-0804">Transcription</keyword>
<dbReference type="EMBL" id="CP001804">
    <property type="protein sequence ID" value="ACY14626.1"/>
    <property type="molecule type" value="Genomic_DNA"/>
</dbReference>
<proteinExistence type="predicted"/>
<evidence type="ECO:0000313" key="6">
    <source>
        <dbReference type="EMBL" id="ACY14626.1"/>
    </source>
</evidence>
<dbReference type="PROSITE" id="PS51063">
    <property type="entry name" value="HTH_CRP_2"/>
    <property type="match status" value="1"/>
</dbReference>
<sequence length="229" mass="25810">MQDSKRTLWYLKKIPLIASLGPEALARLAERVELREIRRRDVIYLPGDPGGSLFFVNGGRVKISKVTRDGKALTLSYCGPSEIFGEGCLVGGGPREEMAEAMENAMVTEVERDQFEQLLREYAHLGFQMTKLLAKRRLDLENKLETLVFRDVTSKLAELLLNLADEYGVEDSRGTLVALKITHQELANLIGSTRETVSLTLSQFKKQRYICTEGRKVIISDTESLRALF</sequence>
<dbReference type="InterPro" id="IPR014710">
    <property type="entry name" value="RmlC-like_jellyroll"/>
</dbReference>
<dbReference type="Pfam" id="PF13545">
    <property type="entry name" value="HTH_Crp_2"/>
    <property type="match status" value="1"/>
</dbReference>
<evidence type="ECO:0000256" key="2">
    <source>
        <dbReference type="ARBA" id="ARBA00023125"/>
    </source>
</evidence>
<dbReference type="Pfam" id="PF00027">
    <property type="entry name" value="cNMP_binding"/>
    <property type="match status" value="1"/>
</dbReference>
<dbReference type="InterPro" id="IPR000595">
    <property type="entry name" value="cNMP-bd_dom"/>
</dbReference>
<accession>D0LG24</accession>
<dbReference type="InterPro" id="IPR036388">
    <property type="entry name" value="WH-like_DNA-bd_sf"/>
</dbReference>
<reference evidence="6 7" key="1">
    <citation type="journal article" date="2010" name="Stand. Genomic Sci.">
        <title>Complete genome sequence of Haliangium ochraceum type strain (SMP-2).</title>
        <authorList>
            <consortium name="US DOE Joint Genome Institute (JGI-PGF)"/>
            <person name="Ivanova N."/>
            <person name="Daum C."/>
            <person name="Lang E."/>
            <person name="Abt B."/>
            <person name="Kopitz M."/>
            <person name="Saunders E."/>
            <person name="Lapidus A."/>
            <person name="Lucas S."/>
            <person name="Glavina Del Rio T."/>
            <person name="Nolan M."/>
            <person name="Tice H."/>
            <person name="Copeland A."/>
            <person name="Cheng J.F."/>
            <person name="Chen F."/>
            <person name="Bruce D."/>
            <person name="Goodwin L."/>
            <person name="Pitluck S."/>
            <person name="Mavromatis K."/>
            <person name="Pati A."/>
            <person name="Mikhailova N."/>
            <person name="Chen A."/>
            <person name="Palaniappan K."/>
            <person name="Land M."/>
            <person name="Hauser L."/>
            <person name="Chang Y.J."/>
            <person name="Jeffries C.D."/>
            <person name="Detter J.C."/>
            <person name="Brettin T."/>
            <person name="Rohde M."/>
            <person name="Goker M."/>
            <person name="Bristow J."/>
            <person name="Markowitz V."/>
            <person name="Eisen J.A."/>
            <person name="Hugenholtz P."/>
            <person name="Kyrpides N.C."/>
            <person name="Klenk H.P."/>
        </authorList>
    </citation>
    <scope>NUCLEOTIDE SEQUENCE [LARGE SCALE GENOMIC DNA]</scope>
    <source>
        <strain evidence="7">DSM 14365 / CIP 107738 / JCM 11303 / AJ 13395 / SMP-2</strain>
    </source>
</reference>
<feature type="domain" description="HTH crp-type" evidence="5">
    <location>
        <begin position="150"/>
        <end position="223"/>
    </location>
</feature>
<name>D0LG24_HALO1</name>
<dbReference type="InterPro" id="IPR012318">
    <property type="entry name" value="HTH_CRP"/>
</dbReference>
<dbReference type="InterPro" id="IPR018490">
    <property type="entry name" value="cNMP-bd_dom_sf"/>
</dbReference>
<feature type="domain" description="Cyclic nucleotide-binding" evidence="4">
    <location>
        <begin position="16"/>
        <end position="136"/>
    </location>
</feature>
<dbReference type="GO" id="GO:0003700">
    <property type="term" value="F:DNA-binding transcription factor activity"/>
    <property type="evidence" value="ECO:0007669"/>
    <property type="project" value="TreeGrafter"/>
</dbReference>
<dbReference type="PRINTS" id="PR00034">
    <property type="entry name" value="HTHCRP"/>
</dbReference>
<evidence type="ECO:0000259" key="5">
    <source>
        <dbReference type="PROSITE" id="PS51063"/>
    </source>
</evidence>
<gene>
    <name evidence="6" type="ordered locus">Hoch_2081</name>
</gene>
<keyword evidence="7" id="KW-1185">Reference proteome</keyword>
<dbReference type="InterPro" id="IPR050397">
    <property type="entry name" value="Env_Response_Regulators"/>
</dbReference>
<organism evidence="6 7">
    <name type="scientific">Haliangium ochraceum (strain DSM 14365 / JCM 11303 / SMP-2)</name>
    <dbReference type="NCBI Taxonomy" id="502025"/>
    <lineage>
        <taxon>Bacteria</taxon>
        <taxon>Pseudomonadati</taxon>
        <taxon>Myxococcota</taxon>
        <taxon>Polyangia</taxon>
        <taxon>Haliangiales</taxon>
        <taxon>Kofleriaceae</taxon>
        <taxon>Haliangium</taxon>
    </lineage>
</organism>
<evidence type="ECO:0000259" key="4">
    <source>
        <dbReference type="PROSITE" id="PS50042"/>
    </source>
</evidence>
<dbReference type="PANTHER" id="PTHR24567:SF74">
    <property type="entry name" value="HTH-TYPE TRANSCRIPTIONAL REGULATOR ARCR"/>
    <property type="match status" value="1"/>
</dbReference>
<dbReference type="AlphaFoldDB" id="D0LG24"/>
<keyword evidence="2" id="KW-0238">DNA-binding</keyword>
<dbReference type="PANTHER" id="PTHR24567">
    <property type="entry name" value="CRP FAMILY TRANSCRIPTIONAL REGULATORY PROTEIN"/>
    <property type="match status" value="1"/>
</dbReference>
<dbReference type="KEGG" id="hoh:Hoch_2081"/>
<dbReference type="SMART" id="SM00419">
    <property type="entry name" value="HTH_CRP"/>
    <property type="match status" value="1"/>
</dbReference>
<dbReference type="GO" id="GO:0005829">
    <property type="term" value="C:cytosol"/>
    <property type="evidence" value="ECO:0007669"/>
    <property type="project" value="TreeGrafter"/>
</dbReference>
<dbReference type="eggNOG" id="COG0664">
    <property type="taxonomic scope" value="Bacteria"/>
</dbReference>
<dbReference type="SMART" id="SM00100">
    <property type="entry name" value="cNMP"/>
    <property type="match status" value="1"/>
</dbReference>
<protein>
    <submittedName>
        <fullName evidence="6">Transcriptional regulator, Crp/Fnr family</fullName>
    </submittedName>
</protein>
<evidence type="ECO:0000256" key="1">
    <source>
        <dbReference type="ARBA" id="ARBA00023015"/>
    </source>
</evidence>
<dbReference type="Proteomes" id="UP000001880">
    <property type="component" value="Chromosome"/>
</dbReference>
<keyword evidence="1" id="KW-0805">Transcription regulation</keyword>
<evidence type="ECO:0000256" key="3">
    <source>
        <dbReference type="ARBA" id="ARBA00023163"/>
    </source>
</evidence>
<dbReference type="Gene3D" id="2.60.120.10">
    <property type="entry name" value="Jelly Rolls"/>
    <property type="match status" value="1"/>
</dbReference>
<dbReference type="CDD" id="cd00038">
    <property type="entry name" value="CAP_ED"/>
    <property type="match status" value="1"/>
</dbReference>
<dbReference type="InterPro" id="IPR036390">
    <property type="entry name" value="WH_DNA-bd_sf"/>
</dbReference>
<dbReference type="PROSITE" id="PS50042">
    <property type="entry name" value="CNMP_BINDING_3"/>
    <property type="match status" value="1"/>
</dbReference>
<dbReference type="HOGENOM" id="CLU_075053_3_5_7"/>
<dbReference type="SUPFAM" id="SSF46785">
    <property type="entry name" value="Winged helix' DNA-binding domain"/>
    <property type="match status" value="1"/>
</dbReference>
<dbReference type="SUPFAM" id="SSF51206">
    <property type="entry name" value="cAMP-binding domain-like"/>
    <property type="match status" value="1"/>
</dbReference>
<dbReference type="STRING" id="502025.Hoch_2081"/>
<evidence type="ECO:0000313" key="7">
    <source>
        <dbReference type="Proteomes" id="UP000001880"/>
    </source>
</evidence>
<dbReference type="Gene3D" id="1.10.10.10">
    <property type="entry name" value="Winged helix-like DNA-binding domain superfamily/Winged helix DNA-binding domain"/>
    <property type="match status" value="1"/>
</dbReference>